<evidence type="ECO:0000313" key="3">
    <source>
        <dbReference type="Proteomes" id="UP000187609"/>
    </source>
</evidence>
<dbReference type="Gramene" id="OIT29378">
    <property type="protein sequence ID" value="OIT29378"/>
    <property type="gene ID" value="A4A49_38886"/>
</dbReference>
<feature type="region of interest" description="Disordered" evidence="1">
    <location>
        <begin position="45"/>
        <end position="73"/>
    </location>
</feature>
<reference evidence="2" key="1">
    <citation type="submission" date="2016-11" db="EMBL/GenBank/DDBJ databases">
        <title>The genome of Nicotiana attenuata.</title>
        <authorList>
            <person name="Xu S."/>
            <person name="Brockmoeller T."/>
            <person name="Gaquerel E."/>
            <person name="Navarro A."/>
            <person name="Kuhl H."/>
            <person name="Gase K."/>
            <person name="Ling Z."/>
            <person name="Zhou W."/>
            <person name="Kreitzer C."/>
            <person name="Stanke M."/>
            <person name="Tang H."/>
            <person name="Lyons E."/>
            <person name="Pandey P."/>
            <person name="Pandey S.P."/>
            <person name="Timmermann B."/>
            <person name="Baldwin I.T."/>
        </authorList>
    </citation>
    <scope>NUCLEOTIDE SEQUENCE [LARGE SCALE GENOMIC DNA]</scope>
    <source>
        <strain evidence="2">UT</strain>
    </source>
</reference>
<sequence>MSLNIGGTSTPKEGVSNETILEALQALIIEVDNMENMAKSHDNFLNQWQGLSPNPKQGVGTSATPQNSSTPTAPYITGLINLLQVDNNQVPRQGPLPQGRQARIEHKKQPLRPQQPLNDFDDDLDYDEQYDELVRVQPRRNGHGGFQGRCGRHGKNYQGRNLIDAYDYGYDGNIGNEEHGRRSGYEEYRGLNNIKTSLPTFKVSSDPEQFLEWKIQMERMFELNNVSDTKRFQACHF</sequence>
<gene>
    <name evidence="2" type="ORF">A4A49_38886</name>
</gene>
<dbReference type="AlphaFoldDB" id="A0A314KJJ7"/>
<keyword evidence="3" id="KW-1185">Reference proteome</keyword>
<comment type="caution">
    <text evidence="2">The sequence shown here is derived from an EMBL/GenBank/DDBJ whole genome shotgun (WGS) entry which is preliminary data.</text>
</comment>
<dbReference type="Proteomes" id="UP000187609">
    <property type="component" value="Unassembled WGS sequence"/>
</dbReference>
<protein>
    <submittedName>
        <fullName evidence="2">Uncharacterized protein</fullName>
    </submittedName>
</protein>
<feature type="region of interest" description="Disordered" evidence="1">
    <location>
        <begin position="89"/>
        <end position="118"/>
    </location>
</feature>
<proteinExistence type="predicted"/>
<dbReference type="EMBL" id="MJEQ01001799">
    <property type="protein sequence ID" value="OIT29378.1"/>
    <property type="molecule type" value="Genomic_DNA"/>
</dbReference>
<evidence type="ECO:0000256" key="1">
    <source>
        <dbReference type="SAM" id="MobiDB-lite"/>
    </source>
</evidence>
<name>A0A314KJJ7_NICAT</name>
<feature type="compositionally biased region" description="Polar residues" evidence="1">
    <location>
        <begin position="45"/>
        <end position="72"/>
    </location>
</feature>
<organism evidence="2 3">
    <name type="scientific">Nicotiana attenuata</name>
    <name type="common">Coyote tobacco</name>
    <dbReference type="NCBI Taxonomy" id="49451"/>
    <lineage>
        <taxon>Eukaryota</taxon>
        <taxon>Viridiplantae</taxon>
        <taxon>Streptophyta</taxon>
        <taxon>Embryophyta</taxon>
        <taxon>Tracheophyta</taxon>
        <taxon>Spermatophyta</taxon>
        <taxon>Magnoliopsida</taxon>
        <taxon>eudicotyledons</taxon>
        <taxon>Gunneridae</taxon>
        <taxon>Pentapetalae</taxon>
        <taxon>asterids</taxon>
        <taxon>lamiids</taxon>
        <taxon>Solanales</taxon>
        <taxon>Solanaceae</taxon>
        <taxon>Nicotianoideae</taxon>
        <taxon>Nicotianeae</taxon>
        <taxon>Nicotiana</taxon>
    </lineage>
</organism>
<evidence type="ECO:0000313" key="2">
    <source>
        <dbReference type="EMBL" id="OIT29378.1"/>
    </source>
</evidence>
<accession>A0A314KJJ7</accession>